<accession>A0A2K3PS54</accession>
<dbReference type="InterPro" id="IPR008264">
    <property type="entry name" value="Beta_glucanase"/>
</dbReference>
<dbReference type="InterPro" id="IPR000757">
    <property type="entry name" value="Beta-glucanase-like"/>
</dbReference>
<dbReference type="AlphaFoldDB" id="A0A2K3PS54"/>
<dbReference type="PANTHER" id="PTHR31062">
    <property type="entry name" value="XYLOGLUCAN ENDOTRANSGLUCOSYLASE/HYDROLASE PROTEIN 8-RELATED"/>
    <property type="match status" value="1"/>
</dbReference>
<evidence type="ECO:0000256" key="1">
    <source>
        <dbReference type="ARBA" id="ARBA00022801"/>
    </source>
</evidence>
<name>A0A2K3PS54_TRIPR</name>
<sequence>MAEPAIHQHSQTQPLKQIAIDYTPEACSHCPISNTITLTYDHRGGARWRSTTRYLHGTFTAKIQIPKGNTSGLNFNLYLSSLEGDKSQDEIDFEFLGNDTTIIQTNYYCNGIGNKEEIHQLGFDASDGFHEYGIKWGLGFIEWLIDGKVVRKEEKKEGDDGFPEKAMFLYASVWDASCIADGKWTGKYHGTDAPYVCLYKDIHVPSNTAVE</sequence>
<dbReference type="Pfam" id="PF00722">
    <property type="entry name" value="Glyco_hydro_16"/>
    <property type="match status" value="1"/>
</dbReference>
<keyword evidence="2" id="KW-0326">Glycosidase</keyword>
<dbReference type="OrthoDB" id="4781at2759"/>
<dbReference type="InterPro" id="IPR013320">
    <property type="entry name" value="ConA-like_dom_sf"/>
</dbReference>
<evidence type="ECO:0000313" key="6">
    <source>
        <dbReference type="Proteomes" id="UP000236291"/>
    </source>
</evidence>
<dbReference type="EMBL" id="ASHM01009955">
    <property type="protein sequence ID" value="PNY18101.1"/>
    <property type="molecule type" value="Genomic_DNA"/>
</dbReference>
<dbReference type="SUPFAM" id="SSF49899">
    <property type="entry name" value="Concanavalin A-like lectins/glucanases"/>
    <property type="match status" value="1"/>
</dbReference>
<feature type="active site" description="Nucleophile" evidence="3">
    <location>
        <position position="90"/>
    </location>
</feature>
<protein>
    <submittedName>
        <fullName evidence="5">Xyloglucan endotransglucosylase/hydrolase</fullName>
    </submittedName>
</protein>
<keyword evidence="1 5" id="KW-0378">Hydrolase</keyword>
<dbReference type="Gramene" id="Tp57577_TGAC_v2_mRNA18195">
    <property type="protein sequence ID" value="Tp57577_TGAC_v2_mRNA18195"/>
    <property type="gene ID" value="Tp57577_TGAC_v2_gene17580"/>
</dbReference>
<dbReference type="PROSITE" id="PS51762">
    <property type="entry name" value="GH16_2"/>
    <property type="match status" value="1"/>
</dbReference>
<evidence type="ECO:0000256" key="2">
    <source>
        <dbReference type="ARBA" id="ARBA00023295"/>
    </source>
</evidence>
<gene>
    <name evidence="5" type="ORF">L195_g014858</name>
</gene>
<feature type="domain" description="GH16" evidence="4">
    <location>
        <begin position="8"/>
        <end position="204"/>
    </location>
</feature>
<dbReference type="InterPro" id="IPR008263">
    <property type="entry name" value="GH16_AS"/>
</dbReference>
<dbReference type="GO" id="GO:0004553">
    <property type="term" value="F:hydrolase activity, hydrolyzing O-glycosyl compounds"/>
    <property type="evidence" value="ECO:0007669"/>
    <property type="project" value="InterPro"/>
</dbReference>
<feature type="active site" description="Proton donor" evidence="3">
    <location>
        <position position="94"/>
    </location>
</feature>
<dbReference type="Gene3D" id="2.60.120.200">
    <property type="match status" value="1"/>
</dbReference>
<dbReference type="PRINTS" id="PR00737">
    <property type="entry name" value="GLHYDRLASE16"/>
</dbReference>
<reference evidence="5 6" key="2">
    <citation type="journal article" date="2017" name="Front. Plant Sci.">
        <title>Gene Classification and Mining of Molecular Markers Useful in Red Clover (Trifolium pratense) Breeding.</title>
        <authorList>
            <person name="Istvanek J."/>
            <person name="Dluhosova J."/>
            <person name="Dluhos P."/>
            <person name="Patkova L."/>
            <person name="Nedelnik J."/>
            <person name="Repkova J."/>
        </authorList>
    </citation>
    <scope>NUCLEOTIDE SEQUENCE [LARGE SCALE GENOMIC DNA]</scope>
    <source>
        <strain evidence="6">cv. Tatra</strain>
        <tissue evidence="5">Young leaves</tissue>
    </source>
</reference>
<dbReference type="GO" id="GO:0005975">
    <property type="term" value="P:carbohydrate metabolic process"/>
    <property type="evidence" value="ECO:0007669"/>
    <property type="project" value="InterPro"/>
</dbReference>
<dbReference type="InterPro" id="IPR044791">
    <property type="entry name" value="Beta-glucanase/XTH"/>
</dbReference>
<evidence type="ECO:0000313" key="5">
    <source>
        <dbReference type="EMBL" id="PNY18101.1"/>
    </source>
</evidence>
<dbReference type="STRING" id="57577.A0A2K3PS54"/>
<evidence type="ECO:0000259" key="4">
    <source>
        <dbReference type="PROSITE" id="PS51762"/>
    </source>
</evidence>
<organism evidence="5 6">
    <name type="scientific">Trifolium pratense</name>
    <name type="common">Red clover</name>
    <dbReference type="NCBI Taxonomy" id="57577"/>
    <lineage>
        <taxon>Eukaryota</taxon>
        <taxon>Viridiplantae</taxon>
        <taxon>Streptophyta</taxon>
        <taxon>Embryophyta</taxon>
        <taxon>Tracheophyta</taxon>
        <taxon>Spermatophyta</taxon>
        <taxon>Magnoliopsida</taxon>
        <taxon>eudicotyledons</taxon>
        <taxon>Gunneridae</taxon>
        <taxon>Pentapetalae</taxon>
        <taxon>rosids</taxon>
        <taxon>fabids</taxon>
        <taxon>Fabales</taxon>
        <taxon>Fabaceae</taxon>
        <taxon>Papilionoideae</taxon>
        <taxon>50 kb inversion clade</taxon>
        <taxon>NPAAA clade</taxon>
        <taxon>Hologalegina</taxon>
        <taxon>IRL clade</taxon>
        <taxon>Trifolieae</taxon>
        <taxon>Trifolium</taxon>
    </lineage>
</organism>
<dbReference type="Proteomes" id="UP000236291">
    <property type="component" value="Unassembled WGS sequence"/>
</dbReference>
<dbReference type="PROSITE" id="PS01034">
    <property type="entry name" value="GH16_1"/>
    <property type="match status" value="1"/>
</dbReference>
<proteinExistence type="predicted"/>
<reference evidence="5 6" key="1">
    <citation type="journal article" date="2014" name="Am. J. Bot.">
        <title>Genome assembly and annotation for red clover (Trifolium pratense; Fabaceae).</title>
        <authorList>
            <person name="Istvanek J."/>
            <person name="Jaros M."/>
            <person name="Krenek A."/>
            <person name="Repkova J."/>
        </authorList>
    </citation>
    <scope>NUCLEOTIDE SEQUENCE [LARGE SCALE GENOMIC DNA]</scope>
    <source>
        <strain evidence="6">cv. Tatra</strain>
        <tissue evidence="5">Young leaves</tissue>
    </source>
</reference>
<evidence type="ECO:0000256" key="3">
    <source>
        <dbReference type="PIRSR" id="PIRSR608264-1"/>
    </source>
</evidence>
<comment type="caution">
    <text evidence="5">The sequence shown here is derived from an EMBL/GenBank/DDBJ whole genome shotgun (WGS) entry which is preliminary data.</text>
</comment>